<proteinExistence type="predicted"/>
<organism evidence="2">
    <name type="scientific">Trypanosoma congolense (strain IL3000)</name>
    <dbReference type="NCBI Taxonomy" id="1068625"/>
    <lineage>
        <taxon>Eukaryota</taxon>
        <taxon>Discoba</taxon>
        <taxon>Euglenozoa</taxon>
        <taxon>Kinetoplastea</taxon>
        <taxon>Metakinetoplastina</taxon>
        <taxon>Trypanosomatida</taxon>
        <taxon>Trypanosomatidae</taxon>
        <taxon>Trypanosoma</taxon>
        <taxon>Nannomonas</taxon>
    </lineage>
</organism>
<gene>
    <name evidence="2" type="ORF">TCIL3000_8_430</name>
</gene>
<reference evidence="2" key="1">
    <citation type="journal article" date="2012" name="Proc. Natl. Acad. Sci. U.S.A.">
        <title>Antigenic diversity is generated by distinct evolutionary mechanisms in African trypanosome species.</title>
        <authorList>
            <person name="Jackson A.P."/>
            <person name="Berry A."/>
            <person name="Aslett M."/>
            <person name="Allison H.C."/>
            <person name="Burton P."/>
            <person name="Vavrova-Anderson J."/>
            <person name="Brown R."/>
            <person name="Browne H."/>
            <person name="Corton N."/>
            <person name="Hauser H."/>
            <person name="Gamble J."/>
            <person name="Gilderthorp R."/>
            <person name="Marcello L."/>
            <person name="McQuillan J."/>
            <person name="Otto T.D."/>
            <person name="Quail M.A."/>
            <person name="Sanders M.J."/>
            <person name="van Tonder A."/>
            <person name="Ginger M.L."/>
            <person name="Field M.C."/>
            <person name="Barry J.D."/>
            <person name="Hertz-Fowler C."/>
            <person name="Berriman M."/>
        </authorList>
    </citation>
    <scope>NUCLEOTIDE SEQUENCE</scope>
    <source>
        <strain evidence="2">IL3000</strain>
    </source>
</reference>
<accession>G0UR26</accession>
<sequence length="104" mass="11938">MSYTSAHRLCSTRLCTPLDSRCFQHPDLYLFIYSFVFVFFFVVVVNGCCSGRKRQRRSPEVSSAVLFLWTCGKGLKQNKTKNSSTPKPDRTHLLTTFLINLLPL</sequence>
<dbReference type="EMBL" id="HE575321">
    <property type="protein sequence ID" value="CCC91837.1"/>
    <property type="molecule type" value="Genomic_DNA"/>
</dbReference>
<keyword evidence="1" id="KW-1133">Transmembrane helix</keyword>
<name>G0UR26_TRYCI</name>
<evidence type="ECO:0000313" key="2">
    <source>
        <dbReference type="EMBL" id="CCC91837.1"/>
    </source>
</evidence>
<protein>
    <submittedName>
        <fullName evidence="2">Uncharacterized protein</fullName>
    </submittedName>
</protein>
<dbReference type="AlphaFoldDB" id="G0UR26"/>
<feature type="transmembrane region" description="Helical" evidence="1">
    <location>
        <begin position="28"/>
        <end position="49"/>
    </location>
</feature>
<evidence type="ECO:0000256" key="1">
    <source>
        <dbReference type="SAM" id="Phobius"/>
    </source>
</evidence>
<keyword evidence="1" id="KW-0472">Membrane</keyword>
<keyword evidence="1" id="KW-0812">Transmembrane</keyword>